<name>A0A1F7W7S4_9BACT</name>
<dbReference type="AlphaFoldDB" id="A0A1F7W7S4"/>
<accession>A0A1F7W7S4</accession>
<dbReference type="Proteomes" id="UP000176501">
    <property type="component" value="Unassembled WGS sequence"/>
</dbReference>
<dbReference type="EMBL" id="MGFE01000015">
    <property type="protein sequence ID" value="OGL98829.1"/>
    <property type="molecule type" value="Genomic_DNA"/>
</dbReference>
<gene>
    <name evidence="1" type="ORF">A2304_05035</name>
</gene>
<proteinExistence type="predicted"/>
<evidence type="ECO:0000313" key="1">
    <source>
        <dbReference type="EMBL" id="OGL98829.1"/>
    </source>
</evidence>
<reference evidence="1 2" key="1">
    <citation type="journal article" date="2016" name="Nat. Commun.">
        <title>Thousands of microbial genomes shed light on interconnected biogeochemical processes in an aquifer system.</title>
        <authorList>
            <person name="Anantharaman K."/>
            <person name="Brown C.T."/>
            <person name="Hug L.A."/>
            <person name="Sharon I."/>
            <person name="Castelle C.J."/>
            <person name="Probst A.J."/>
            <person name="Thomas B.C."/>
            <person name="Singh A."/>
            <person name="Wilkins M.J."/>
            <person name="Karaoz U."/>
            <person name="Brodie E.L."/>
            <person name="Williams K.H."/>
            <person name="Hubbard S.S."/>
            <person name="Banfield J.F."/>
        </authorList>
    </citation>
    <scope>NUCLEOTIDE SEQUENCE [LARGE SCALE GENOMIC DNA]</scope>
</reference>
<organism evidence="1 2">
    <name type="scientific">Candidatus Uhrbacteria bacterium RIFOXYB2_FULL_57_15</name>
    <dbReference type="NCBI Taxonomy" id="1802422"/>
    <lineage>
        <taxon>Bacteria</taxon>
        <taxon>Candidatus Uhriibacteriota</taxon>
    </lineage>
</organism>
<sequence length="212" mass="22942">MTTKEQLISMTALMSGPIMEAIKKRGQSDDERMIIERSAAMLATVQGTLDGKGATATDAELEMLLDVRRRGLDSARTPPADLFGDTSVTLGRCTNVLVQNGFAPPSEFERRRSITTWASLGALGDALEVLVVTMAGDGEPAYSEGIRLRAARDLADMRMTGGWKVLFDGTSPYYVPSNPFAAGPSEYPTDPFVVVNRNGKFLLPEELPRIGI</sequence>
<comment type="caution">
    <text evidence="1">The sequence shown here is derived from an EMBL/GenBank/DDBJ whole genome shotgun (WGS) entry which is preliminary data.</text>
</comment>
<evidence type="ECO:0000313" key="2">
    <source>
        <dbReference type="Proteomes" id="UP000176501"/>
    </source>
</evidence>
<protein>
    <submittedName>
        <fullName evidence="1">Uncharacterized protein</fullName>
    </submittedName>
</protein>